<keyword evidence="2" id="KW-1185">Reference proteome</keyword>
<comment type="caution">
    <text evidence="1">The sequence shown here is derived from an EMBL/GenBank/DDBJ whole genome shotgun (WGS) entry which is preliminary data.</text>
</comment>
<gene>
    <name evidence="1" type="ORF">DSO57_1004585</name>
</gene>
<dbReference type="EMBL" id="QTSX02006401">
    <property type="protein sequence ID" value="KAJ9055381.1"/>
    <property type="molecule type" value="Genomic_DNA"/>
</dbReference>
<reference evidence="1" key="1">
    <citation type="submission" date="2022-04" db="EMBL/GenBank/DDBJ databases">
        <title>Genome of the entomopathogenic fungus Entomophthora muscae.</title>
        <authorList>
            <person name="Elya C."/>
            <person name="Lovett B.R."/>
            <person name="Lee E."/>
            <person name="Macias A.M."/>
            <person name="Hajek A.E."/>
            <person name="De Bivort B.L."/>
            <person name="Kasson M.T."/>
            <person name="De Fine Licht H.H."/>
            <person name="Stajich J.E."/>
        </authorList>
    </citation>
    <scope>NUCLEOTIDE SEQUENCE</scope>
    <source>
        <strain evidence="1">Berkeley</strain>
    </source>
</reference>
<evidence type="ECO:0000313" key="1">
    <source>
        <dbReference type="EMBL" id="KAJ9055381.1"/>
    </source>
</evidence>
<organism evidence="1 2">
    <name type="scientific">Entomophthora muscae</name>
    <dbReference type="NCBI Taxonomy" id="34485"/>
    <lineage>
        <taxon>Eukaryota</taxon>
        <taxon>Fungi</taxon>
        <taxon>Fungi incertae sedis</taxon>
        <taxon>Zoopagomycota</taxon>
        <taxon>Entomophthoromycotina</taxon>
        <taxon>Entomophthoromycetes</taxon>
        <taxon>Entomophthorales</taxon>
        <taxon>Entomophthoraceae</taxon>
        <taxon>Entomophthora</taxon>
    </lineage>
</organism>
<sequence>MSDLTKLVRSCPDPQHIELIAYAAPRAGNPKYATYLASLKVPITHVTLAYDIVSHTPVCGLGYTHTVQEIHTIQTEHTGSYSTKMCSQEYNKDSTCAWAESKEATPMRHLYPFCALFPKHPYS</sequence>
<evidence type="ECO:0000313" key="2">
    <source>
        <dbReference type="Proteomes" id="UP001165960"/>
    </source>
</evidence>
<dbReference type="Proteomes" id="UP001165960">
    <property type="component" value="Unassembled WGS sequence"/>
</dbReference>
<accession>A0ACC2RZ41</accession>
<proteinExistence type="predicted"/>
<protein>
    <submittedName>
        <fullName evidence="1">Uncharacterized protein</fullName>
    </submittedName>
</protein>
<name>A0ACC2RZ41_9FUNG</name>